<dbReference type="Gene3D" id="3.60.20.30">
    <property type="entry name" value="(Glycosyl)asparaginase"/>
    <property type="match status" value="1"/>
</dbReference>
<accession>A0A8H6E502</accession>
<name>A0A8H6E502_PETAA</name>
<feature type="compositionally biased region" description="Low complexity" evidence="3">
    <location>
        <begin position="254"/>
        <end position="274"/>
    </location>
</feature>
<dbReference type="FunFam" id="3.60.20.30:FF:000007">
    <property type="entry name" value="Similar to threonine aspartase"/>
    <property type="match status" value="1"/>
</dbReference>
<comment type="caution">
    <text evidence="4">The sequence shown here is derived from an EMBL/GenBank/DDBJ whole genome shotgun (WGS) entry which is preliminary data.</text>
</comment>
<evidence type="ECO:0000256" key="2">
    <source>
        <dbReference type="PIRSR" id="PIRSR600246-3"/>
    </source>
</evidence>
<dbReference type="GO" id="GO:0004298">
    <property type="term" value="F:threonine-type endopeptidase activity"/>
    <property type="evidence" value="ECO:0007669"/>
    <property type="project" value="InterPro"/>
</dbReference>
<reference evidence="4 5" key="1">
    <citation type="submission" date="2019-04" db="EMBL/GenBank/DDBJ databases">
        <title>Aspergillus burnettii sp. nov., novel species from soil in southeast Queensland.</title>
        <authorList>
            <person name="Gilchrist C.L.M."/>
            <person name="Pitt J.I."/>
            <person name="Lange L."/>
            <person name="Lacey H.J."/>
            <person name="Vuong D."/>
            <person name="Midgley D.J."/>
            <person name="Greenfield P."/>
            <person name="Bradbury M."/>
            <person name="Lacey E."/>
            <person name="Busk P.K."/>
            <person name="Pilgaard B."/>
            <person name="Chooi Y.H."/>
            <person name="Piggott A.M."/>
        </authorList>
    </citation>
    <scope>NUCLEOTIDE SEQUENCE [LARGE SCALE GENOMIC DNA]</scope>
    <source>
        <strain evidence="4 5">FRR 5400</strain>
    </source>
</reference>
<dbReference type="PANTHER" id="PTHR10188:SF8">
    <property type="entry name" value="THREONINE ASPARTASE 1"/>
    <property type="match status" value="1"/>
</dbReference>
<dbReference type="SUPFAM" id="SSF56235">
    <property type="entry name" value="N-terminal nucleophile aminohydrolases (Ntn hydrolases)"/>
    <property type="match status" value="1"/>
</dbReference>
<organism evidence="4 5">
    <name type="scientific">Petromyces alliaceus</name>
    <name type="common">Aspergillus alliaceus</name>
    <dbReference type="NCBI Taxonomy" id="209559"/>
    <lineage>
        <taxon>Eukaryota</taxon>
        <taxon>Fungi</taxon>
        <taxon>Dikarya</taxon>
        <taxon>Ascomycota</taxon>
        <taxon>Pezizomycotina</taxon>
        <taxon>Eurotiomycetes</taxon>
        <taxon>Eurotiomycetidae</taxon>
        <taxon>Eurotiales</taxon>
        <taxon>Aspergillaceae</taxon>
        <taxon>Aspergillus</taxon>
        <taxon>Aspergillus subgen. Circumdati</taxon>
    </lineage>
</organism>
<dbReference type="GO" id="GO:0005737">
    <property type="term" value="C:cytoplasm"/>
    <property type="evidence" value="ECO:0007669"/>
    <property type="project" value="TreeGrafter"/>
</dbReference>
<dbReference type="Pfam" id="PF01112">
    <property type="entry name" value="Asparaginase_2"/>
    <property type="match status" value="2"/>
</dbReference>
<dbReference type="GO" id="GO:0051604">
    <property type="term" value="P:protein maturation"/>
    <property type="evidence" value="ECO:0007669"/>
    <property type="project" value="TreeGrafter"/>
</dbReference>
<dbReference type="EMBL" id="SPNV01000158">
    <property type="protein sequence ID" value="KAF5859619.1"/>
    <property type="molecule type" value="Genomic_DNA"/>
</dbReference>
<dbReference type="Proteomes" id="UP000541154">
    <property type="component" value="Unassembled WGS sequence"/>
</dbReference>
<feature type="region of interest" description="Disordered" evidence="3">
    <location>
        <begin position="250"/>
        <end position="274"/>
    </location>
</feature>
<sequence length="540" mass="57251">MLNPQSSVRALALSCSHTVWNLPPFLFPQKQAANLRAYSPISSADQLKGAMCRPRGDNVSAIFVHAGAGFHSPNNEKLHLETCENAAKVAIQMLRNGGSAVDAVEIAIMLLEDSEITNAGYGSNLTIDGAVECDATIVNHLGRSGAAGAVAQVKNPISLARVILEASTKPLTLQRVPPNFLVGQGATNFAYDQGLVVLPHDGLISEEARERWQRWQQDLEAAESKERQQFPTRHDRHKAYIRRPVSVNPTQLLSSPSSIRPASSISSSIGDSRSRISGITSPAGSGDPLFLPPRARNAGYVDGTISQTFQSSSMPSRMSSETSAFQSLESSSPSMDVDPTPGPLATNTHHANMDRISDTVGAIAVDAQGNIAAGSSSGGIGMKHRGRIGPAALVGIGTAIIPVDSSDPDQTCVATVTSGTGEHIATTIAASTCASRIYYNQRKHEDGSFEEVTEDEALRGMILSEFMGHPGVKDSHCRGAIGIMAVKRTADGVYLCFGHNTDSFALASMSSEDKRPVSVMSRSNGNGSIAQGGRAYRFQR</sequence>
<feature type="site" description="Cleavage; by autolysis" evidence="2">
    <location>
        <begin position="358"/>
        <end position="359"/>
    </location>
</feature>
<feature type="compositionally biased region" description="Low complexity" evidence="3">
    <location>
        <begin position="311"/>
        <end position="323"/>
    </location>
</feature>
<dbReference type="InterPro" id="IPR000246">
    <property type="entry name" value="Peptidase_T2"/>
</dbReference>
<dbReference type="CDD" id="cd04514">
    <property type="entry name" value="Taspase1_like"/>
    <property type="match status" value="1"/>
</dbReference>
<feature type="active site" description="Nucleophile" evidence="1">
    <location>
        <position position="359"/>
    </location>
</feature>
<proteinExistence type="predicted"/>
<dbReference type="PANTHER" id="PTHR10188">
    <property type="entry name" value="L-ASPARAGINASE"/>
    <property type="match status" value="1"/>
</dbReference>
<feature type="compositionally biased region" description="Polar residues" evidence="3">
    <location>
        <begin position="324"/>
        <end position="334"/>
    </location>
</feature>
<evidence type="ECO:0008006" key="6">
    <source>
        <dbReference type="Google" id="ProtNLM"/>
    </source>
</evidence>
<evidence type="ECO:0000313" key="4">
    <source>
        <dbReference type="EMBL" id="KAF5859619.1"/>
    </source>
</evidence>
<dbReference type="InterPro" id="IPR037464">
    <property type="entry name" value="Taspase1"/>
</dbReference>
<dbReference type="AlphaFoldDB" id="A0A8H6E502"/>
<dbReference type="InterPro" id="IPR029055">
    <property type="entry name" value="Ntn_hydrolases_N"/>
</dbReference>
<evidence type="ECO:0000256" key="1">
    <source>
        <dbReference type="PIRSR" id="PIRSR600246-1"/>
    </source>
</evidence>
<feature type="region of interest" description="Disordered" evidence="3">
    <location>
        <begin position="310"/>
        <end position="339"/>
    </location>
</feature>
<evidence type="ECO:0000256" key="3">
    <source>
        <dbReference type="SAM" id="MobiDB-lite"/>
    </source>
</evidence>
<protein>
    <recommendedName>
        <fullName evidence="6">Nucleophile aminohydrolase</fullName>
    </recommendedName>
</protein>
<keyword evidence="5" id="KW-1185">Reference proteome</keyword>
<gene>
    <name evidence="4" type="ORF">ETB97_002592</name>
</gene>
<evidence type="ECO:0000313" key="5">
    <source>
        <dbReference type="Proteomes" id="UP000541154"/>
    </source>
</evidence>